<feature type="chain" id="PRO_5044336592" description="Mitochondrial fission process protein 1" evidence="4">
    <location>
        <begin position="17"/>
        <end position="197"/>
    </location>
</feature>
<evidence type="ECO:0000256" key="3">
    <source>
        <dbReference type="ARBA" id="ARBA00029631"/>
    </source>
</evidence>
<reference evidence="5 6" key="1">
    <citation type="journal article" date="2024" name="Science">
        <title>Giant polyketide synthase enzymes in the biosynthesis of giant marine polyether toxins.</title>
        <authorList>
            <person name="Fallon T.R."/>
            <person name="Shende V.V."/>
            <person name="Wierzbicki I.H."/>
            <person name="Pendleton A.L."/>
            <person name="Watervoot N.F."/>
            <person name="Auber R.P."/>
            <person name="Gonzalez D.J."/>
            <person name="Wisecaver J.H."/>
            <person name="Moore B.S."/>
        </authorList>
    </citation>
    <scope>NUCLEOTIDE SEQUENCE [LARGE SCALE GENOMIC DNA]</scope>
    <source>
        <strain evidence="5 6">12B1</strain>
    </source>
</reference>
<evidence type="ECO:0000256" key="1">
    <source>
        <dbReference type="ARBA" id="ARBA00009224"/>
    </source>
</evidence>
<sequence>MFAAALGILTLSATAALNVRLPSPSRAAVHSAVSARTLVAPSMIALPDASSIPQEAAQFVSTHLPLHLLASTASPQEITPVLIGQMGVITAMLAAGFALDKQGVYEPEEPDAEPGSIDIYRNSPLRYMGYANECGEAFRPLVDVSIVYLTYVGAITYILADTVDKGAKGAKVESESVLRGVIGATDTFLWQMLASVR</sequence>
<comment type="similarity">
    <text evidence="1">Belongs to the MTFP1 family.</text>
</comment>
<keyword evidence="4" id="KW-0732">Signal</keyword>
<dbReference type="Pfam" id="PF10558">
    <property type="entry name" value="MTP18"/>
    <property type="match status" value="1"/>
</dbReference>
<proteinExistence type="inferred from homology"/>
<evidence type="ECO:0000313" key="6">
    <source>
        <dbReference type="Proteomes" id="UP001515480"/>
    </source>
</evidence>
<dbReference type="GO" id="GO:0000266">
    <property type="term" value="P:mitochondrial fission"/>
    <property type="evidence" value="ECO:0007669"/>
    <property type="project" value="TreeGrafter"/>
</dbReference>
<dbReference type="EMBL" id="JBGBPQ010000019">
    <property type="protein sequence ID" value="KAL1504640.1"/>
    <property type="molecule type" value="Genomic_DNA"/>
</dbReference>
<feature type="signal peptide" evidence="4">
    <location>
        <begin position="1"/>
        <end position="16"/>
    </location>
</feature>
<dbReference type="InterPro" id="IPR019560">
    <property type="entry name" value="Mitochondrial_18_kDa_protein"/>
</dbReference>
<dbReference type="AlphaFoldDB" id="A0AB34IUG9"/>
<gene>
    <name evidence="5" type="ORF">AB1Y20_008422</name>
</gene>
<name>A0AB34IUG9_PRYPA</name>
<protein>
    <recommendedName>
        <fullName evidence="2">Mitochondrial fission process protein 1</fullName>
    </recommendedName>
    <alternativeName>
        <fullName evidence="3">Mitochondrial 18 kDa protein</fullName>
    </alternativeName>
</protein>
<dbReference type="GO" id="GO:0005739">
    <property type="term" value="C:mitochondrion"/>
    <property type="evidence" value="ECO:0007669"/>
    <property type="project" value="TreeGrafter"/>
</dbReference>
<evidence type="ECO:0000313" key="5">
    <source>
        <dbReference type="EMBL" id="KAL1504640.1"/>
    </source>
</evidence>
<evidence type="ECO:0000256" key="4">
    <source>
        <dbReference type="SAM" id="SignalP"/>
    </source>
</evidence>
<organism evidence="5 6">
    <name type="scientific">Prymnesium parvum</name>
    <name type="common">Toxic golden alga</name>
    <dbReference type="NCBI Taxonomy" id="97485"/>
    <lineage>
        <taxon>Eukaryota</taxon>
        <taxon>Haptista</taxon>
        <taxon>Haptophyta</taxon>
        <taxon>Prymnesiophyceae</taxon>
        <taxon>Prymnesiales</taxon>
        <taxon>Prymnesiaceae</taxon>
        <taxon>Prymnesium</taxon>
    </lineage>
</organism>
<dbReference type="PANTHER" id="PTHR11001">
    <property type="entry name" value="MITOCHONDRIAL FISSION PROCESS PROTEIN 1"/>
    <property type="match status" value="1"/>
</dbReference>
<keyword evidence="6" id="KW-1185">Reference proteome</keyword>
<accession>A0AB34IUG9</accession>
<dbReference type="PANTHER" id="PTHR11001:SF2">
    <property type="entry name" value="MITOCHONDRIAL FISSION PROCESS PROTEIN 1"/>
    <property type="match status" value="1"/>
</dbReference>
<dbReference type="Proteomes" id="UP001515480">
    <property type="component" value="Unassembled WGS sequence"/>
</dbReference>
<evidence type="ECO:0000256" key="2">
    <source>
        <dbReference type="ARBA" id="ARBA00017835"/>
    </source>
</evidence>
<comment type="caution">
    <text evidence="5">The sequence shown here is derived from an EMBL/GenBank/DDBJ whole genome shotgun (WGS) entry which is preliminary data.</text>
</comment>